<comment type="caution">
    <text evidence="2">The sequence shown here is derived from an EMBL/GenBank/DDBJ whole genome shotgun (WGS) entry which is preliminary data.</text>
</comment>
<dbReference type="AlphaFoldDB" id="A0A370HC97"/>
<dbReference type="EMBL" id="QQAZ01000002">
    <property type="protein sequence ID" value="RDI54558.1"/>
    <property type="molecule type" value="Genomic_DNA"/>
</dbReference>
<sequence length="177" mass="17122">MGFLGMDWKDGLVMGLSAIPGVGAPLAGAAAGITEWAETGSLEEGLKTGLLTGATAAIPGGKIIGTILGKAPKIGLGEISKKLLGTGAGQSFANKVASKSYLNSGRYNLGNVMTRGGGKGLGNSAGRAIGRAAGGGFANAAWSSDGSGPQRPDKIPTKILEPTSAGSGGGGAETAPA</sequence>
<organism evidence="2 3">
    <name type="scientific">Nocardia mexicana</name>
    <dbReference type="NCBI Taxonomy" id="279262"/>
    <lineage>
        <taxon>Bacteria</taxon>
        <taxon>Bacillati</taxon>
        <taxon>Actinomycetota</taxon>
        <taxon>Actinomycetes</taxon>
        <taxon>Mycobacteriales</taxon>
        <taxon>Nocardiaceae</taxon>
        <taxon>Nocardia</taxon>
    </lineage>
</organism>
<name>A0A370HC97_9NOCA</name>
<evidence type="ECO:0000313" key="3">
    <source>
        <dbReference type="Proteomes" id="UP000255355"/>
    </source>
</evidence>
<dbReference type="RefSeq" id="WP_147288886.1">
    <property type="nucleotide sequence ID" value="NZ_QQAZ01000002.1"/>
</dbReference>
<dbReference type="STRING" id="1210089.GCA_001613165_03924"/>
<feature type="compositionally biased region" description="Gly residues" evidence="1">
    <location>
        <begin position="166"/>
        <end position="177"/>
    </location>
</feature>
<reference evidence="2 3" key="1">
    <citation type="submission" date="2018-07" db="EMBL/GenBank/DDBJ databases">
        <title>Genomic Encyclopedia of Type Strains, Phase IV (KMG-IV): sequencing the most valuable type-strain genomes for metagenomic binning, comparative biology and taxonomic classification.</title>
        <authorList>
            <person name="Goeker M."/>
        </authorList>
    </citation>
    <scope>NUCLEOTIDE SEQUENCE [LARGE SCALE GENOMIC DNA]</scope>
    <source>
        <strain evidence="2 3">DSM 44952</strain>
    </source>
</reference>
<dbReference type="Proteomes" id="UP000255355">
    <property type="component" value="Unassembled WGS sequence"/>
</dbReference>
<keyword evidence="3" id="KW-1185">Reference proteome</keyword>
<evidence type="ECO:0000256" key="1">
    <source>
        <dbReference type="SAM" id="MobiDB-lite"/>
    </source>
</evidence>
<proteinExistence type="predicted"/>
<accession>A0A370HC97</accession>
<feature type="region of interest" description="Disordered" evidence="1">
    <location>
        <begin position="140"/>
        <end position="177"/>
    </location>
</feature>
<gene>
    <name evidence="2" type="ORF">DFR68_102686</name>
</gene>
<evidence type="ECO:0000313" key="2">
    <source>
        <dbReference type="EMBL" id="RDI54558.1"/>
    </source>
</evidence>
<protein>
    <submittedName>
        <fullName evidence="2">Uncharacterized protein</fullName>
    </submittedName>
</protein>